<dbReference type="InterPro" id="IPR002902">
    <property type="entry name" value="GNK2"/>
</dbReference>
<evidence type="ECO:0000313" key="5">
    <source>
        <dbReference type="EnsemblPlants" id="KQJ92831"/>
    </source>
</evidence>
<reference evidence="4" key="2">
    <citation type="submission" date="2017-06" db="EMBL/GenBank/DDBJ databases">
        <title>WGS assembly of Brachypodium distachyon.</title>
        <authorList>
            <consortium name="The International Brachypodium Initiative"/>
            <person name="Lucas S."/>
            <person name="Harmon-Smith M."/>
            <person name="Lail K."/>
            <person name="Tice H."/>
            <person name="Grimwood J."/>
            <person name="Bruce D."/>
            <person name="Barry K."/>
            <person name="Shu S."/>
            <person name="Lindquist E."/>
            <person name="Wang M."/>
            <person name="Pitluck S."/>
            <person name="Vogel J.P."/>
            <person name="Garvin D.F."/>
            <person name="Mockler T.C."/>
            <person name="Schmutz J."/>
            <person name="Rokhsar D."/>
            <person name="Bevan M.W."/>
        </authorList>
    </citation>
    <scope>NUCLEOTIDE SEQUENCE</scope>
    <source>
        <strain evidence="4">Bd21</strain>
    </source>
</reference>
<dbReference type="PANTHER" id="PTHR32099:SF42">
    <property type="entry name" value="CYSTEINE-RICH RECEPTOR-LIKE PROTEIN KINASE 9-RELATED"/>
    <property type="match status" value="1"/>
</dbReference>
<accession>A0A0Q3EZH0</accession>
<protein>
    <recommendedName>
        <fullName evidence="3">Gnk2-homologous domain-containing protein</fullName>
    </recommendedName>
</protein>
<dbReference type="InParanoid" id="A0A0Q3EZH0"/>
<name>A0A0Q3EZH0_BRADI</name>
<dbReference type="Pfam" id="PF01657">
    <property type="entry name" value="Stress-antifung"/>
    <property type="match status" value="2"/>
</dbReference>
<evidence type="ECO:0000313" key="4">
    <source>
        <dbReference type="EMBL" id="KQJ92831.1"/>
    </source>
</evidence>
<evidence type="ECO:0000256" key="2">
    <source>
        <dbReference type="ARBA" id="ARBA00022737"/>
    </source>
</evidence>
<sequence>CSTSGNYTLAGAYAANLNQFLAGLPENAVSKNGGFFNGTAGDGAATVYGLAMCFADYSRADCGECLVNTGGGLPNRCPGSTIVLAVFDKCLVRYSNTNFLGTAETAYFHIHGLCSSAIFSNAHPRIVADDPPYALMQCTWDLPPEKCKQCLDVLSANASDWFSMTEQGKRKSYSCTVRYSNTSFMVLPFNNGAPSGPLLPPTSSVPASTSRGSYLILTF</sequence>
<organism evidence="4">
    <name type="scientific">Brachypodium distachyon</name>
    <name type="common">Purple false brome</name>
    <name type="synonym">Trachynia distachya</name>
    <dbReference type="NCBI Taxonomy" id="15368"/>
    <lineage>
        <taxon>Eukaryota</taxon>
        <taxon>Viridiplantae</taxon>
        <taxon>Streptophyta</taxon>
        <taxon>Embryophyta</taxon>
        <taxon>Tracheophyta</taxon>
        <taxon>Spermatophyta</taxon>
        <taxon>Magnoliopsida</taxon>
        <taxon>Liliopsida</taxon>
        <taxon>Poales</taxon>
        <taxon>Poaceae</taxon>
        <taxon>BOP clade</taxon>
        <taxon>Pooideae</taxon>
        <taxon>Stipodae</taxon>
        <taxon>Brachypodieae</taxon>
        <taxon>Brachypodium</taxon>
    </lineage>
</organism>
<dbReference type="CDD" id="cd23509">
    <property type="entry name" value="Gnk2-like"/>
    <property type="match status" value="2"/>
</dbReference>
<dbReference type="EnsemblPlants" id="KQJ92831">
    <property type="protein sequence ID" value="KQJ92831"/>
    <property type="gene ID" value="BRADI_3g00956v3"/>
</dbReference>
<reference evidence="5" key="3">
    <citation type="submission" date="2018-08" db="UniProtKB">
        <authorList>
            <consortium name="EnsemblPlants"/>
        </authorList>
    </citation>
    <scope>IDENTIFICATION</scope>
    <source>
        <strain evidence="5">cv. Bd21</strain>
    </source>
</reference>
<evidence type="ECO:0000256" key="1">
    <source>
        <dbReference type="ARBA" id="ARBA00022729"/>
    </source>
</evidence>
<dbReference type="OrthoDB" id="693273at2759"/>
<proteinExistence type="predicted"/>
<keyword evidence="2" id="KW-0677">Repeat</keyword>
<evidence type="ECO:0000259" key="3">
    <source>
        <dbReference type="PROSITE" id="PS51473"/>
    </source>
</evidence>
<keyword evidence="6" id="KW-1185">Reference proteome</keyword>
<dbReference type="EMBL" id="CM000882">
    <property type="protein sequence ID" value="KQJ92831.1"/>
    <property type="molecule type" value="Genomic_DNA"/>
</dbReference>
<dbReference type="PROSITE" id="PS51473">
    <property type="entry name" value="GNK2"/>
    <property type="match status" value="1"/>
</dbReference>
<dbReference type="InterPro" id="IPR038408">
    <property type="entry name" value="GNK2_sf"/>
</dbReference>
<dbReference type="Gene3D" id="3.30.430.20">
    <property type="entry name" value="Gnk2 domain, C-X8-C-X2-C motif"/>
    <property type="match status" value="2"/>
</dbReference>
<dbReference type="AlphaFoldDB" id="A0A0Q3EZH0"/>
<reference evidence="4 5" key="1">
    <citation type="journal article" date="2010" name="Nature">
        <title>Genome sequencing and analysis of the model grass Brachypodium distachyon.</title>
        <authorList>
            <consortium name="International Brachypodium Initiative"/>
        </authorList>
    </citation>
    <scope>NUCLEOTIDE SEQUENCE [LARGE SCALE GENOMIC DNA]</scope>
    <source>
        <strain evidence="4 5">Bd21</strain>
    </source>
</reference>
<dbReference type="STRING" id="15368.A0A0Q3EZH0"/>
<dbReference type="Gramene" id="KQJ92831">
    <property type="protein sequence ID" value="KQJ92831"/>
    <property type="gene ID" value="BRADI_3g00956v3"/>
</dbReference>
<feature type="domain" description="Gnk2-homologous" evidence="3">
    <location>
        <begin position="1"/>
        <end position="99"/>
    </location>
</feature>
<keyword evidence="1" id="KW-0732">Signal</keyword>
<dbReference type="PANTHER" id="PTHR32099">
    <property type="entry name" value="CYSTEINE-RICH REPEAT SECRETORY PROTEIN"/>
    <property type="match status" value="1"/>
</dbReference>
<feature type="non-terminal residue" evidence="4">
    <location>
        <position position="1"/>
    </location>
</feature>
<gene>
    <name evidence="4" type="ORF">BRADI_3g00956v3</name>
</gene>
<dbReference type="Proteomes" id="UP000008810">
    <property type="component" value="Chromosome 3"/>
</dbReference>
<evidence type="ECO:0000313" key="6">
    <source>
        <dbReference type="Proteomes" id="UP000008810"/>
    </source>
</evidence>